<feature type="region of interest" description="Disordered" evidence="7">
    <location>
        <begin position="534"/>
        <end position="560"/>
    </location>
</feature>
<dbReference type="EMBL" id="RQTK01000434">
    <property type="protein sequence ID" value="RUS79691.1"/>
    <property type="molecule type" value="Genomic_DNA"/>
</dbReference>
<feature type="region of interest" description="Disordered" evidence="7">
    <location>
        <begin position="1"/>
        <end position="23"/>
    </location>
</feature>
<reference evidence="10 11" key="1">
    <citation type="submission" date="2019-01" db="EMBL/GenBank/DDBJ databases">
        <title>A draft genome assembly of the solar-powered sea slug Elysia chlorotica.</title>
        <authorList>
            <person name="Cai H."/>
            <person name="Li Q."/>
            <person name="Fang X."/>
            <person name="Li J."/>
            <person name="Curtis N.E."/>
            <person name="Altenburger A."/>
            <person name="Shibata T."/>
            <person name="Feng M."/>
            <person name="Maeda T."/>
            <person name="Schwartz J.A."/>
            <person name="Shigenobu S."/>
            <person name="Lundholm N."/>
            <person name="Nishiyama T."/>
            <person name="Yang H."/>
            <person name="Hasebe M."/>
            <person name="Li S."/>
            <person name="Pierce S.K."/>
            <person name="Wang J."/>
        </authorList>
    </citation>
    <scope>NUCLEOTIDE SEQUENCE [LARGE SCALE GENOMIC DNA]</scope>
    <source>
        <strain evidence="10">EC2010</strain>
        <tissue evidence="10">Whole organism of an adult</tissue>
    </source>
</reference>
<dbReference type="InterPro" id="IPR045805">
    <property type="entry name" value="NDNF_C"/>
</dbReference>
<gene>
    <name evidence="10" type="ORF">EGW08_012545</name>
</gene>
<dbReference type="PANTHER" id="PTHR14619">
    <property type="entry name" value="NEURON-DERIVED NEUROTROPHIC FACTOR"/>
    <property type="match status" value="1"/>
</dbReference>
<evidence type="ECO:0000313" key="11">
    <source>
        <dbReference type="Proteomes" id="UP000271974"/>
    </source>
</evidence>
<evidence type="ECO:0000313" key="10">
    <source>
        <dbReference type="EMBL" id="RUS79691.1"/>
    </source>
</evidence>
<dbReference type="GO" id="GO:0005576">
    <property type="term" value="C:extracellular region"/>
    <property type="evidence" value="ECO:0007669"/>
    <property type="project" value="UniProtKB-SubCell"/>
</dbReference>
<evidence type="ECO:0000256" key="4">
    <source>
        <dbReference type="ARBA" id="ARBA00022737"/>
    </source>
</evidence>
<evidence type="ECO:0000256" key="1">
    <source>
        <dbReference type="ARBA" id="ARBA00004613"/>
    </source>
</evidence>
<name>A0A433TDK1_ELYCH</name>
<proteinExistence type="predicted"/>
<feature type="compositionally biased region" description="Basic residues" evidence="7">
    <location>
        <begin position="713"/>
        <end position="730"/>
    </location>
</feature>
<dbReference type="AlphaFoldDB" id="A0A433TDK1"/>
<comment type="caution">
    <text evidence="10">The sequence shown here is derived from an EMBL/GenBank/DDBJ whole genome shotgun (WGS) entry which is preliminary data.</text>
</comment>
<dbReference type="PANTHER" id="PTHR14619:SF3">
    <property type="entry name" value="PROTEIN NDNF"/>
    <property type="match status" value="1"/>
</dbReference>
<organism evidence="10 11">
    <name type="scientific">Elysia chlorotica</name>
    <name type="common">Eastern emerald elysia</name>
    <name type="synonym">Sea slug</name>
    <dbReference type="NCBI Taxonomy" id="188477"/>
    <lineage>
        <taxon>Eukaryota</taxon>
        <taxon>Metazoa</taxon>
        <taxon>Spiralia</taxon>
        <taxon>Lophotrochozoa</taxon>
        <taxon>Mollusca</taxon>
        <taxon>Gastropoda</taxon>
        <taxon>Heterobranchia</taxon>
        <taxon>Euthyneura</taxon>
        <taxon>Panpulmonata</taxon>
        <taxon>Sacoglossa</taxon>
        <taxon>Placobranchoidea</taxon>
        <taxon>Plakobranchidae</taxon>
        <taxon>Elysia</taxon>
    </lineage>
</organism>
<accession>A0A433TDK1</accession>
<feature type="region of interest" description="Disordered" evidence="7">
    <location>
        <begin position="697"/>
        <end position="730"/>
    </location>
</feature>
<dbReference type="Pfam" id="PF10179">
    <property type="entry name" value="NDNF"/>
    <property type="match status" value="1"/>
</dbReference>
<protein>
    <recommendedName>
        <fullName evidence="6">Protein NDNF</fullName>
    </recommendedName>
</protein>
<evidence type="ECO:0000259" key="8">
    <source>
        <dbReference type="Pfam" id="PF10179"/>
    </source>
</evidence>
<dbReference type="InterPro" id="IPR036116">
    <property type="entry name" value="FN3_sf"/>
</dbReference>
<dbReference type="SUPFAM" id="SSF49265">
    <property type="entry name" value="Fibronectin type III"/>
    <property type="match status" value="1"/>
</dbReference>
<sequence length="730" mass="81554">MPMSESLLDQQQQQGARPAHRRPAVQVASLVPVARLAALFWLLVLAPCPSPGLVSTAWSSSLGHLTGNAQGQLEDLKPDMWNHTPTPKTNDAKSFVEYKNVKDSDHQVKAKVDVPPGSFSETSHTTETNEDTGPWSSSGEIGQASGHSRIPRSPRGNWAAEIERRERLETHADSHILVLGEEQVRYMYRRKTRTFSFTIKTTTWLELVVTPCSSNVTWSFQGPGSGYLTAQHAQKRVLFSYAGGDRQSFKGKLVPNVYSIQVTSQSGDFDSRVFIYLNTAPDVGAGSGLLYPPLPADPVVTATAEGSNKLDRKLDVRWKPAGLWSHGLRLEYCLTISRVKNFRTHCAALASAQGVKRPEQARWGSRTSYRRRNQARGSLARPVPAMPARNIFYSCIGNKTSFTYTESLGDLRLRGGRRYYIDVFVKNQDKDTFSAYTGTSVRIKRKTRHILNFGDSRTFKLRPRKRPQVEIMLNETIPKLILEISSCQGKVPVHILRNGKKVRSKRISRYKQIVIPNESPGNFVVVFPTARRKRKTGRVSSKAGNGLSSSKKRRRRKMKSGLTYVTLSLPSQRAPIKAFPKDTTVSVLPYLSGCQNVTLEWRSAGPDLAYCVYRRPVGGAPDPERELKDVCRAAGEEPRLTSLAGCISHHVSHPGRETLTYNVHDLNPGTCYRFDVLVSRSGMATVPYDGVYVRTPDQCEDGKTHSPRDFKCSRRNRRNGSTGRGRRRNG</sequence>
<feature type="compositionally biased region" description="Polar residues" evidence="7">
    <location>
        <begin position="538"/>
        <end position="547"/>
    </location>
</feature>
<evidence type="ECO:0000259" key="9">
    <source>
        <dbReference type="Pfam" id="PF19433"/>
    </source>
</evidence>
<keyword evidence="2" id="KW-0964">Secreted</keyword>
<dbReference type="InterPro" id="IPR055271">
    <property type="entry name" value="NDNF_Fn(III)_1"/>
</dbReference>
<dbReference type="OrthoDB" id="9872501at2759"/>
<evidence type="ECO:0000256" key="2">
    <source>
        <dbReference type="ARBA" id="ARBA00022525"/>
    </source>
</evidence>
<feature type="domain" description="Protein NDNF C-terminal" evidence="9">
    <location>
        <begin position="560"/>
        <end position="699"/>
    </location>
</feature>
<evidence type="ECO:0000256" key="5">
    <source>
        <dbReference type="ARBA" id="ARBA00023180"/>
    </source>
</evidence>
<feature type="compositionally biased region" description="Basic and acidic residues" evidence="7">
    <location>
        <begin position="700"/>
        <end position="712"/>
    </location>
</feature>
<keyword evidence="11" id="KW-1185">Reference proteome</keyword>
<dbReference type="InterPro" id="IPR019326">
    <property type="entry name" value="NDNF"/>
</dbReference>
<feature type="compositionally biased region" description="Basic residues" evidence="7">
    <location>
        <begin position="550"/>
        <end position="559"/>
    </location>
</feature>
<keyword evidence="3" id="KW-0732">Signal</keyword>
<evidence type="ECO:0000256" key="3">
    <source>
        <dbReference type="ARBA" id="ARBA00022729"/>
    </source>
</evidence>
<evidence type="ECO:0000256" key="7">
    <source>
        <dbReference type="SAM" id="MobiDB-lite"/>
    </source>
</evidence>
<keyword evidence="5" id="KW-0325">Glycoprotein</keyword>
<dbReference type="Proteomes" id="UP000271974">
    <property type="component" value="Unassembled WGS sequence"/>
</dbReference>
<dbReference type="Pfam" id="PF19433">
    <property type="entry name" value="NDNF_C"/>
    <property type="match status" value="1"/>
</dbReference>
<feature type="region of interest" description="Disordered" evidence="7">
    <location>
        <begin position="111"/>
        <end position="157"/>
    </location>
</feature>
<keyword evidence="4" id="KW-0677">Repeat</keyword>
<comment type="subcellular location">
    <subcellularLocation>
        <location evidence="1">Secreted</location>
    </subcellularLocation>
</comment>
<evidence type="ECO:0000256" key="6">
    <source>
        <dbReference type="ARBA" id="ARBA00024096"/>
    </source>
</evidence>
<feature type="domain" description="Neuron-derived neurotrophic factor first Fn(III)" evidence="8">
    <location>
        <begin position="316"/>
        <end position="442"/>
    </location>
</feature>